<sequence>MCDCGWLFIAHRLVQICSGGKSNNLKTMAISPAVDKYHVWQSPVSNRHIGQDHITFAAIHNSPSVLSSLLLSDLYQKPRANEGIGKSCHSLVISTDDKVPYYLGCDVAESVRQKADRQPDWVLA</sequence>
<proteinExistence type="predicted"/>
<keyword evidence="2" id="KW-1185">Reference proteome</keyword>
<dbReference type="Proteomes" id="UP000315783">
    <property type="component" value="Unassembled WGS sequence"/>
</dbReference>
<accession>A0A545VET9</accession>
<dbReference type="AlphaFoldDB" id="A0A545VET9"/>
<gene>
    <name evidence="1" type="ORF">IF1G_00179</name>
</gene>
<evidence type="ECO:0000313" key="1">
    <source>
        <dbReference type="EMBL" id="TQW00248.1"/>
    </source>
</evidence>
<comment type="caution">
    <text evidence="1">The sequence shown here is derived from an EMBL/GenBank/DDBJ whole genome shotgun (WGS) entry which is preliminary data.</text>
</comment>
<protein>
    <submittedName>
        <fullName evidence="1">Uncharacterized protein</fullName>
    </submittedName>
</protein>
<reference evidence="1 2" key="1">
    <citation type="journal article" date="2019" name="Appl. Microbiol. Biotechnol.">
        <title>Genome sequence of Isaria javanica and comparative genome analysis insights into family S53 peptidase evolution in fungal entomopathogens.</title>
        <authorList>
            <person name="Lin R."/>
            <person name="Zhang X."/>
            <person name="Xin B."/>
            <person name="Zou M."/>
            <person name="Gao Y."/>
            <person name="Qin F."/>
            <person name="Hu Q."/>
            <person name="Xie B."/>
            <person name="Cheng X."/>
        </authorList>
    </citation>
    <scope>NUCLEOTIDE SEQUENCE [LARGE SCALE GENOMIC DNA]</scope>
    <source>
        <strain evidence="1 2">IJ1G</strain>
    </source>
</reference>
<organism evidence="1 2">
    <name type="scientific">Cordyceps javanica</name>
    <dbReference type="NCBI Taxonomy" id="43265"/>
    <lineage>
        <taxon>Eukaryota</taxon>
        <taxon>Fungi</taxon>
        <taxon>Dikarya</taxon>
        <taxon>Ascomycota</taxon>
        <taxon>Pezizomycotina</taxon>
        <taxon>Sordariomycetes</taxon>
        <taxon>Hypocreomycetidae</taxon>
        <taxon>Hypocreales</taxon>
        <taxon>Cordycipitaceae</taxon>
        <taxon>Cordyceps</taxon>
    </lineage>
</organism>
<name>A0A545VET9_9HYPO</name>
<dbReference type="EMBL" id="SPUK01000001">
    <property type="protein sequence ID" value="TQW00248.1"/>
    <property type="molecule type" value="Genomic_DNA"/>
</dbReference>
<evidence type="ECO:0000313" key="2">
    <source>
        <dbReference type="Proteomes" id="UP000315783"/>
    </source>
</evidence>